<dbReference type="GeneTree" id="ENSGT00940000155533"/>
<accession>K7G6B0</accession>
<name>K7G6B0_PELSI</name>
<organism evidence="2 3">
    <name type="scientific">Pelodiscus sinensis</name>
    <name type="common">Chinese softshell turtle</name>
    <name type="synonym">Trionyx sinensis</name>
    <dbReference type="NCBI Taxonomy" id="13735"/>
    <lineage>
        <taxon>Eukaryota</taxon>
        <taxon>Metazoa</taxon>
        <taxon>Chordata</taxon>
        <taxon>Craniata</taxon>
        <taxon>Vertebrata</taxon>
        <taxon>Euteleostomi</taxon>
        <taxon>Archelosauria</taxon>
        <taxon>Testudinata</taxon>
        <taxon>Testudines</taxon>
        <taxon>Cryptodira</taxon>
        <taxon>Trionychia</taxon>
        <taxon>Trionychidae</taxon>
        <taxon>Pelodiscus</taxon>
    </lineage>
</organism>
<reference evidence="3" key="2">
    <citation type="journal article" date="2013" name="Nat. Genet.">
        <title>The draft genomes of soft-shell turtle and green sea turtle yield insights into the development and evolution of the turtle-specific body plan.</title>
        <authorList>
            <person name="Wang Z."/>
            <person name="Pascual-Anaya J."/>
            <person name="Zadissa A."/>
            <person name="Li W."/>
            <person name="Niimura Y."/>
            <person name="Huang Z."/>
            <person name="Li C."/>
            <person name="White S."/>
            <person name="Xiong Z."/>
            <person name="Fang D."/>
            <person name="Wang B."/>
            <person name="Ming Y."/>
            <person name="Chen Y."/>
            <person name="Zheng Y."/>
            <person name="Kuraku S."/>
            <person name="Pignatelli M."/>
            <person name="Herrero J."/>
            <person name="Beal K."/>
            <person name="Nozawa M."/>
            <person name="Li Q."/>
            <person name="Wang J."/>
            <person name="Zhang H."/>
            <person name="Yu L."/>
            <person name="Shigenobu S."/>
            <person name="Wang J."/>
            <person name="Liu J."/>
            <person name="Flicek P."/>
            <person name="Searle S."/>
            <person name="Wang J."/>
            <person name="Kuratani S."/>
            <person name="Yin Y."/>
            <person name="Aken B."/>
            <person name="Zhang G."/>
            <person name="Irie N."/>
        </authorList>
    </citation>
    <scope>NUCLEOTIDE SEQUENCE [LARGE SCALE GENOMIC DNA]</scope>
    <source>
        <strain evidence="3">Daiwa-1</strain>
    </source>
</reference>
<protein>
    <submittedName>
        <fullName evidence="2">Uncharacterized protein</fullName>
    </submittedName>
</protein>
<dbReference type="Proteomes" id="UP000007267">
    <property type="component" value="Unassembled WGS sequence"/>
</dbReference>
<feature type="region of interest" description="Disordered" evidence="1">
    <location>
        <begin position="1"/>
        <end position="29"/>
    </location>
</feature>
<dbReference type="AlphaFoldDB" id="K7G6B0"/>
<evidence type="ECO:0000313" key="2">
    <source>
        <dbReference type="Ensembl" id="ENSPSIP00000015821.1"/>
    </source>
</evidence>
<keyword evidence="3" id="KW-1185">Reference proteome</keyword>
<reference evidence="2" key="4">
    <citation type="submission" date="2025-09" db="UniProtKB">
        <authorList>
            <consortium name="Ensembl"/>
        </authorList>
    </citation>
    <scope>IDENTIFICATION</scope>
</reference>
<dbReference type="Ensembl" id="ENSPSIT00000015896.1">
    <property type="protein sequence ID" value="ENSPSIP00000015821.1"/>
    <property type="gene ID" value="ENSPSIG00000014126.1"/>
</dbReference>
<dbReference type="eggNOG" id="KOG3595">
    <property type="taxonomic scope" value="Eukaryota"/>
</dbReference>
<proteinExistence type="predicted"/>
<evidence type="ECO:0000256" key="1">
    <source>
        <dbReference type="SAM" id="MobiDB-lite"/>
    </source>
</evidence>
<dbReference type="STRING" id="13735.ENSPSIP00000015821"/>
<reference evidence="3" key="1">
    <citation type="submission" date="2011-10" db="EMBL/GenBank/DDBJ databases">
        <authorList>
            <consortium name="Soft-shell Turtle Genome Consortium"/>
        </authorList>
    </citation>
    <scope>NUCLEOTIDE SEQUENCE [LARGE SCALE GENOMIC DNA]</scope>
    <source>
        <strain evidence="3">Daiwa-1</strain>
    </source>
</reference>
<reference evidence="2" key="3">
    <citation type="submission" date="2025-08" db="UniProtKB">
        <authorList>
            <consortium name="Ensembl"/>
        </authorList>
    </citation>
    <scope>IDENTIFICATION</scope>
</reference>
<evidence type="ECO:0000313" key="3">
    <source>
        <dbReference type="Proteomes" id="UP000007267"/>
    </source>
</evidence>
<dbReference type="EMBL" id="AGCU01046016">
    <property type="status" value="NOT_ANNOTATED_CDS"/>
    <property type="molecule type" value="Genomic_DNA"/>
</dbReference>
<dbReference type="HOGENOM" id="CLU_2145066_0_0_1"/>
<sequence>MFYYQDVETPETGPPGIGPNPHSTSNKKPKVFVTEGIDVALTGICIIFIRSSPSKDITAENIHREVNFNMLDTAQGGLLKSVQNLLSEIFIPVLKTMNQGWSEIGDSQQRFP</sequence>